<feature type="compositionally biased region" description="Low complexity" evidence="1">
    <location>
        <begin position="145"/>
        <end position="162"/>
    </location>
</feature>
<dbReference type="AlphaFoldDB" id="G4ZYC7"/>
<dbReference type="KEGG" id="psoj:PHYSODRAFT_515039"/>
<evidence type="ECO:0000259" key="2">
    <source>
        <dbReference type="Pfam" id="PF10382"/>
    </source>
</evidence>
<protein>
    <recommendedName>
        <fullName evidence="2">5'-3' DNA helicase ZGRF1-like N-terminal domain-containing protein</fullName>
    </recommendedName>
</protein>
<evidence type="ECO:0000313" key="3">
    <source>
        <dbReference type="EMBL" id="EGZ11979.1"/>
    </source>
</evidence>
<accession>G4ZYC7</accession>
<organism evidence="3 4">
    <name type="scientific">Phytophthora sojae (strain P6497)</name>
    <name type="common">Soybean stem and root rot agent</name>
    <name type="synonym">Phytophthora megasperma f. sp. glycines</name>
    <dbReference type="NCBI Taxonomy" id="1094619"/>
    <lineage>
        <taxon>Eukaryota</taxon>
        <taxon>Sar</taxon>
        <taxon>Stramenopiles</taxon>
        <taxon>Oomycota</taxon>
        <taxon>Peronosporomycetes</taxon>
        <taxon>Peronosporales</taxon>
        <taxon>Peronosporaceae</taxon>
        <taxon>Phytophthora</taxon>
    </lineage>
</organism>
<dbReference type="Proteomes" id="UP000002640">
    <property type="component" value="Unassembled WGS sequence"/>
</dbReference>
<dbReference type="GeneID" id="20659625"/>
<gene>
    <name evidence="3" type="ORF">PHYSODRAFT_515039</name>
</gene>
<feature type="compositionally biased region" description="Low complexity" evidence="1">
    <location>
        <begin position="92"/>
        <end position="125"/>
    </location>
</feature>
<dbReference type="RefSeq" id="XP_009532312.1">
    <property type="nucleotide sequence ID" value="XM_009534017.1"/>
</dbReference>
<proteinExistence type="predicted"/>
<dbReference type="OMA" id="IWQDGFV"/>
<dbReference type="InterPro" id="IPR018838">
    <property type="entry name" value="ZGRF1-like_N"/>
</dbReference>
<feature type="region of interest" description="Disordered" evidence="1">
    <location>
        <begin position="92"/>
        <end position="194"/>
    </location>
</feature>
<evidence type="ECO:0000256" key="1">
    <source>
        <dbReference type="SAM" id="MobiDB-lite"/>
    </source>
</evidence>
<evidence type="ECO:0000313" key="4">
    <source>
        <dbReference type="Proteomes" id="UP000002640"/>
    </source>
</evidence>
<name>G4ZYC7_PHYSP</name>
<sequence length="215" mass="23331">MTKLCDLLGSRPEALFECMYTKHKTQKRKIWHDGFVALHASRRIVLYEEDEGKAGKAIDEAKLAPFDWGRKDEENFETSKFLVEVVNETPTPSTHAASAATASASGFESASTVQQSAANGPGARAGPPPGLGGRPRFSNSKFRTPLSRGPPRLGRPGASRAAHPYSRNSPVNVPTPPTAASSPKFDFDRSPTSEWKYVPDVVARTPDEVLALLDK</sequence>
<feature type="domain" description="5'-3' DNA helicase ZGRF1-like N-terminal" evidence="2">
    <location>
        <begin position="16"/>
        <end position="89"/>
    </location>
</feature>
<keyword evidence="4" id="KW-1185">Reference proteome</keyword>
<dbReference type="EMBL" id="JH159157">
    <property type="protein sequence ID" value="EGZ11979.1"/>
    <property type="molecule type" value="Genomic_DNA"/>
</dbReference>
<reference evidence="3 4" key="1">
    <citation type="journal article" date="2006" name="Science">
        <title>Phytophthora genome sequences uncover evolutionary origins and mechanisms of pathogenesis.</title>
        <authorList>
            <person name="Tyler B.M."/>
            <person name="Tripathy S."/>
            <person name="Zhang X."/>
            <person name="Dehal P."/>
            <person name="Jiang R.H."/>
            <person name="Aerts A."/>
            <person name="Arredondo F.D."/>
            <person name="Baxter L."/>
            <person name="Bensasson D."/>
            <person name="Beynon J.L."/>
            <person name="Chapman J."/>
            <person name="Damasceno C.M."/>
            <person name="Dorrance A.E."/>
            <person name="Dou D."/>
            <person name="Dickerman A.W."/>
            <person name="Dubchak I.L."/>
            <person name="Garbelotto M."/>
            <person name="Gijzen M."/>
            <person name="Gordon S.G."/>
            <person name="Govers F."/>
            <person name="Grunwald N.J."/>
            <person name="Huang W."/>
            <person name="Ivors K.L."/>
            <person name="Jones R.W."/>
            <person name="Kamoun S."/>
            <person name="Krampis K."/>
            <person name="Lamour K.H."/>
            <person name="Lee M.K."/>
            <person name="McDonald W.H."/>
            <person name="Medina M."/>
            <person name="Meijer H.J."/>
            <person name="Nordberg E.K."/>
            <person name="Maclean D.J."/>
            <person name="Ospina-Giraldo M.D."/>
            <person name="Morris P.F."/>
            <person name="Phuntumart V."/>
            <person name="Putnam N.H."/>
            <person name="Rash S."/>
            <person name="Rose J.K."/>
            <person name="Sakihama Y."/>
            <person name="Salamov A.A."/>
            <person name="Savidor A."/>
            <person name="Scheuring C.F."/>
            <person name="Smith B.M."/>
            <person name="Sobral B.W."/>
            <person name="Terry A."/>
            <person name="Torto-Alalibo T.A."/>
            <person name="Win J."/>
            <person name="Xu Z."/>
            <person name="Zhang H."/>
            <person name="Grigoriev I.V."/>
            <person name="Rokhsar D.S."/>
            <person name="Boore J.L."/>
        </authorList>
    </citation>
    <scope>NUCLEOTIDE SEQUENCE [LARGE SCALE GENOMIC DNA]</scope>
    <source>
        <strain evidence="3 4">P6497</strain>
    </source>
</reference>
<dbReference type="Pfam" id="PF10382">
    <property type="entry name" value="ZGRF1-like_N"/>
    <property type="match status" value="1"/>
</dbReference>
<dbReference type="InParanoid" id="G4ZYC7"/>